<sequence>MTDLISANNTSRLKATEENQLNSFKRKLPMDDKTKGTVKHNLTMPKENPPIQKITHPR</sequence>
<organism evidence="2 3">
    <name type="scientific">Rosistilla ulvae</name>
    <dbReference type="NCBI Taxonomy" id="1930277"/>
    <lineage>
        <taxon>Bacteria</taxon>
        <taxon>Pseudomonadati</taxon>
        <taxon>Planctomycetota</taxon>
        <taxon>Planctomycetia</taxon>
        <taxon>Pirellulales</taxon>
        <taxon>Pirellulaceae</taxon>
        <taxon>Rosistilla</taxon>
    </lineage>
</organism>
<proteinExistence type="predicted"/>
<name>A0A517M1K0_9BACT</name>
<evidence type="ECO:0000313" key="2">
    <source>
        <dbReference type="EMBL" id="QDS88747.1"/>
    </source>
</evidence>
<protein>
    <submittedName>
        <fullName evidence="2">Uncharacterized protein</fullName>
    </submittedName>
</protein>
<gene>
    <name evidence="2" type="ORF">EC9_29410</name>
</gene>
<dbReference type="RefSeq" id="WP_218934131.1">
    <property type="nucleotide sequence ID" value="NZ_CP036261.1"/>
</dbReference>
<feature type="compositionally biased region" description="Polar residues" evidence="1">
    <location>
        <begin position="1"/>
        <end position="23"/>
    </location>
</feature>
<dbReference type="AlphaFoldDB" id="A0A517M1K0"/>
<dbReference type="EMBL" id="CP036261">
    <property type="protein sequence ID" value="QDS88747.1"/>
    <property type="molecule type" value="Genomic_DNA"/>
</dbReference>
<evidence type="ECO:0000313" key="3">
    <source>
        <dbReference type="Proteomes" id="UP000319557"/>
    </source>
</evidence>
<reference evidence="2 3" key="1">
    <citation type="submission" date="2019-02" db="EMBL/GenBank/DDBJ databases">
        <title>Deep-cultivation of Planctomycetes and their phenomic and genomic characterization uncovers novel biology.</title>
        <authorList>
            <person name="Wiegand S."/>
            <person name="Jogler M."/>
            <person name="Boedeker C."/>
            <person name="Pinto D."/>
            <person name="Vollmers J."/>
            <person name="Rivas-Marin E."/>
            <person name="Kohn T."/>
            <person name="Peeters S.H."/>
            <person name="Heuer A."/>
            <person name="Rast P."/>
            <person name="Oberbeckmann S."/>
            <person name="Bunk B."/>
            <person name="Jeske O."/>
            <person name="Meyerdierks A."/>
            <person name="Storesund J.E."/>
            <person name="Kallscheuer N."/>
            <person name="Luecker S."/>
            <person name="Lage O.M."/>
            <person name="Pohl T."/>
            <person name="Merkel B.J."/>
            <person name="Hornburger P."/>
            <person name="Mueller R.-W."/>
            <person name="Bruemmer F."/>
            <person name="Labrenz M."/>
            <person name="Spormann A.M."/>
            <person name="Op den Camp H."/>
            <person name="Overmann J."/>
            <person name="Amann R."/>
            <person name="Jetten M.S.M."/>
            <person name="Mascher T."/>
            <person name="Medema M.H."/>
            <person name="Devos D.P."/>
            <person name="Kaster A.-K."/>
            <person name="Ovreas L."/>
            <person name="Rohde M."/>
            <person name="Galperin M.Y."/>
            <person name="Jogler C."/>
        </authorList>
    </citation>
    <scope>NUCLEOTIDE SEQUENCE [LARGE SCALE GENOMIC DNA]</scope>
    <source>
        <strain evidence="2 3">EC9</strain>
    </source>
</reference>
<keyword evidence="3" id="KW-1185">Reference proteome</keyword>
<accession>A0A517M1K0</accession>
<dbReference type="Proteomes" id="UP000319557">
    <property type="component" value="Chromosome"/>
</dbReference>
<evidence type="ECO:0000256" key="1">
    <source>
        <dbReference type="SAM" id="MobiDB-lite"/>
    </source>
</evidence>
<feature type="region of interest" description="Disordered" evidence="1">
    <location>
        <begin position="1"/>
        <end position="58"/>
    </location>
</feature>
<dbReference type="KEGG" id="ruv:EC9_29410"/>